<dbReference type="AlphaFoldDB" id="A0AA88DI19"/>
<gene>
    <name evidence="1" type="ORF">TIFTF001_012309</name>
</gene>
<sequence>MVCQSSAFKGFLLSLMANDSVLEGNPHAPRVVDVSYPRNDKFYGSSKVRSYFLLPTLSVSSSGNSFYFDSFHML</sequence>
<reference evidence="1" key="1">
    <citation type="submission" date="2023-07" db="EMBL/GenBank/DDBJ databases">
        <title>draft genome sequence of fig (Ficus carica).</title>
        <authorList>
            <person name="Takahashi T."/>
            <person name="Nishimura K."/>
        </authorList>
    </citation>
    <scope>NUCLEOTIDE SEQUENCE</scope>
</reference>
<evidence type="ECO:0000313" key="2">
    <source>
        <dbReference type="Proteomes" id="UP001187192"/>
    </source>
</evidence>
<proteinExistence type="predicted"/>
<name>A0AA88DI19_FICCA</name>
<comment type="caution">
    <text evidence="1">The sequence shown here is derived from an EMBL/GenBank/DDBJ whole genome shotgun (WGS) entry which is preliminary data.</text>
</comment>
<organism evidence="1 2">
    <name type="scientific">Ficus carica</name>
    <name type="common">Common fig</name>
    <dbReference type="NCBI Taxonomy" id="3494"/>
    <lineage>
        <taxon>Eukaryota</taxon>
        <taxon>Viridiplantae</taxon>
        <taxon>Streptophyta</taxon>
        <taxon>Embryophyta</taxon>
        <taxon>Tracheophyta</taxon>
        <taxon>Spermatophyta</taxon>
        <taxon>Magnoliopsida</taxon>
        <taxon>eudicotyledons</taxon>
        <taxon>Gunneridae</taxon>
        <taxon>Pentapetalae</taxon>
        <taxon>rosids</taxon>
        <taxon>fabids</taxon>
        <taxon>Rosales</taxon>
        <taxon>Moraceae</taxon>
        <taxon>Ficeae</taxon>
        <taxon>Ficus</taxon>
    </lineage>
</organism>
<evidence type="ECO:0000313" key="1">
    <source>
        <dbReference type="EMBL" id="GMN43104.1"/>
    </source>
</evidence>
<accession>A0AA88DI19</accession>
<protein>
    <submittedName>
        <fullName evidence="1">Uncharacterized protein</fullName>
    </submittedName>
</protein>
<dbReference type="EMBL" id="BTGU01000015">
    <property type="protein sequence ID" value="GMN43104.1"/>
    <property type="molecule type" value="Genomic_DNA"/>
</dbReference>
<dbReference type="Proteomes" id="UP001187192">
    <property type="component" value="Unassembled WGS sequence"/>
</dbReference>
<keyword evidence="2" id="KW-1185">Reference proteome</keyword>